<organism evidence="1 2">
    <name type="scientific">Aspergillus kawachii</name>
    <name type="common">White koji mold</name>
    <name type="synonym">Aspergillus awamori var. kawachi</name>
    <dbReference type="NCBI Taxonomy" id="1069201"/>
    <lineage>
        <taxon>Eukaryota</taxon>
        <taxon>Fungi</taxon>
        <taxon>Dikarya</taxon>
        <taxon>Ascomycota</taxon>
        <taxon>Pezizomycotina</taxon>
        <taxon>Eurotiomycetes</taxon>
        <taxon>Eurotiomycetidae</taxon>
        <taxon>Eurotiales</taxon>
        <taxon>Aspergillaceae</taxon>
        <taxon>Aspergillus</taxon>
        <taxon>Aspergillus subgen. Circumdati</taxon>
    </lineage>
</organism>
<accession>A0A146FM65</accession>
<evidence type="ECO:0000313" key="2">
    <source>
        <dbReference type="Proteomes" id="UP000075230"/>
    </source>
</evidence>
<name>A0A146FM65_ASPKA</name>
<protein>
    <submittedName>
        <fullName evidence="1">FAD dependent oxidoreductase</fullName>
    </submittedName>
</protein>
<sequence>MPRVDAEETLSVSQASEDWNVWLIGSLPEHMRWARMPMGKFKTEYRSGAAGKAISAVDEVSPGWESLP</sequence>
<proteinExistence type="predicted"/>
<reference evidence="2" key="2">
    <citation type="submission" date="2016-02" db="EMBL/GenBank/DDBJ databases">
        <title>Genome sequencing of Aspergillus luchuensis NBRC 4314.</title>
        <authorList>
            <person name="Yamada O."/>
        </authorList>
    </citation>
    <scope>NUCLEOTIDE SEQUENCE [LARGE SCALE GENOMIC DNA]</scope>
    <source>
        <strain evidence="2">RIB 2604</strain>
    </source>
</reference>
<gene>
    <name evidence="1" type="ORF">RIB2604_02105980</name>
</gene>
<dbReference type="AlphaFoldDB" id="A0A146FM65"/>
<evidence type="ECO:0000313" key="1">
    <source>
        <dbReference type="EMBL" id="GAT26915.1"/>
    </source>
</evidence>
<reference evidence="1 2" key="1">
    <citation type="journal article" date="2016" name="DNA Res.">
        <title>Genome sequence of Aspergillus luchuensis NBRC 4314.</title>
        <authorList>
            <person name="Yamada O."/>
            <person name="Machida M."/>
            <person name="Hosoyama A."/>
            <person name="Goto M."/>
            <person name="Takahashi T."/>
            <person name="Futagami T."/>
            <person name="Yamagata Y."/>
            <person name="Takeuchi M."/>
            <person name="Kobayashi T."/>
            <person name="Koike H."/>
            <person name="Abe K."/>
            <person name="Asai K."/>
            <person name="Arita M."/>
            <person name="Fujita N."/>
            <person name="Fukuda K."/>
            <person name="Higa K."/>
            <person name="Horikawa H."/>
            <person name="Ishikawa T."/>
            <person name="Jinno K."/>
            <person name="Kato Y."/>
            <person name="Kirimura K."/>
            <person name="Mizutani O."/>
            <person name="Nakasone K."/>
            <person name="Sano M."/>
            <person name="Shiraishi Y."/>
            <person name="Tsukahara M."/>
            <person name="Gomi K."/>
        </authorList>
    </citation>
    <scope>NUCLEOTIDE SEQUENCE [LARGE SCALE GENOMIC DNA]</scope>
    <source>
        <strain evidence="1 2">RIB 2604</strain>
    </source>
</reference>
<comment type="caution">
    <text evidence="1">The sequence shown here is derived from an EMBL/GenBank/DDBJ whole genome shotgun (WGS) entry which is preliminary data.</text>
</comment>
<dbReference type="EMBL" id="BCWF01000021">
    <property type="protein sequence ID" value="GAT26915.1"/>
    <property type="molecule type" value="Genomic_DNA"/>
</dbReference>
<dbReference type="Proteomes" id="UP000075230">
    <property type="component" value="Unassembled WGS sequence"/>
</dbReference>